<dbReference type="OrthoDB" id="10037841at2759"/>
<dbReference type="Proteomes" id="UP000663882">
    <property type="component" value="Unassembled WGS sequence"/>
</dbReference>
<feature type="domain" description="MOSC" evidence="1">
    <location>
        <begin position="177"/>
        <end position="260"/>
    </location>
</feature>
<comment type="caution">
    <text evidence="2">The sequence shown here is derived from an EMBL/GenBank/DDBJ whole genome shotgun (WGS) entry which is preliminary data.</text>
</comment>
<name>A0A814ZJ15_9BILA</name>
<dbReference type="GO" id="GO:0030151">
    <property type="term" value="F:molybdenum ion binding"/>
    <property type="evidence" value="ECO:0007669"/>
    <property type="project" value="InterPro"/>
</dbReference>
<dbReference type="AlphaFoldDB" id="A0A814ZJ15"/>
<dbReference type="PROSITE" id="PS51340">
    <property type="entry name" value="MOSC"/>
    <property type="match status" value="1"/>
</dbReference>
<dbReference type="Pfam" id="PF03473">
    <property type="entry name" value="MOSC"/>
    <property type="match status" value="1"/>
</dbReference>
<accession>A0A814ZJ15</accession>
<sequence>MALVPVNTRNRINPISIPALEPSRVPYATYHQVELCADPNCPVCRAQRRDQHYKHHKRRHHHHHHHKKHRTNFWNTLLPRVESASSTVTIHSIELDERRPHYNSYTNERAVVPVNQAERQVVTTTTRPRRIADDDIVREAWVNNPTRDDEIVCCRAYDGCRCPCWCCIILIIIFDCWREIQIGEVKLRWISPCLRCLLPTVDQETGIKDPNQEPWKTLRSYRLQPNSYGVKALFGIYLGQIDDSKIVSGTIHVGDLIHVIKQDLDFWEKND</sequence>
<dbReference type="InterPro" id="IPR005302">
    <property type="entry name" value="MoCF_Sase_C"/>
</dbReference>
<evidence type="ECO:0000259" key="1">
    <source>
        <dbReference type="PROSITE" id="PS51340"/>
    </source>
</evidence>
<reference evidence="2" key="1">
    <citation type="submission" date="2021-02" db="EMBL/GenBank/DDBJ databases">
        <authorList>
            <person name="Nowell W R."/>
        </authorList>
    </citation>
    <scope>NUCLEOTIDE SEQUENCE</scope>
</reference>
<protein>
    <recommendedName>
        <fullName evidence="1">MOSC domain-containing protein</fullName>
    </recommendedName>
</protein>
<dbReference type="GO" id="GO:0003824">
    <property type="term" value="F:catalytic activity"/>
    <property type="evidence" value="ECO:0007669"/>
    <property type="project" value="InterPro"/>
</dbReference>
<gene>
    <name evidence="2" type="ORF">RFH988_LOCUS26732</name>
</gene>
<proteinExistence type="predicted"/>
<evidence type="ECO:0000313" key="2">
    <source>
        <dbReference type="EMBL" id="CAF1242317.1"/>
    </source>
</evidence>
<dbReference type="GO" id="GO:0030170">
    <property type="term" value="F:pyridoxal phosphate binding"/>
    <property type="evidence" value="ECO:0007669"/>
    <property type="project" value="InterPro"/>
</dbReference>
<evidence type="ECO:0000313" key="3">
    <source>
        <dbReference type="Proteomes" id="UP000663882"/>
    </source>
</evidence>
<organism evidence="2 3">
    <name type="scientific">Rotaria sordida</name>
    <dbReference type="NCBI Taxonomy" id="392033"/>
    <lineage>
        <taxon>Eukaryota</taxon>
        <taxon>Metazoa</taxon>
        <taxon>Spiralia</taxon>
        <taxon>Gnathifera</taxon>
        <taxon>Rotifera</taxon>
        <taxon>Eurotatoria</taxon>
        <taxon>Bdelloidea</taxon>
        <taxon>Philodinida</taxon>
        <taxon>Philodinidae</taxon>
        <taxon>Rotaria</taxon>
    </lineage>
</organism>
<dbReference type="EMBL" id="CAJNOO010002167">
    <property type="protein sequence ID" value="CAF1242317.1"/>
    <property type="molecule type" value="Genomic_DNA"/>
</dbReference>